<dbReference type="PANTHER" id="PTHR35810">
    <property type="entry name" value="CYTOPLASMIC PROTEIN-RELATED"/>
    <property type="match status" value="1"/>
</dbReference>
<sequence length="210" mass="23370">MNSHLPAPQIKHLPKGGGQFDPPLARAIRTSALPSLQRWASSSPFRTGVSVVKQSLTTDADSPKTVAQPAVEPAEPGKPDMVLTGGKAGRVRKSDVIVVKHYLHAEEITQSNRIAAMFLDDAEDRASQRQDLRMDDWRQYVDRFVAFNERPLLKDAGTVSHERMQQIVHERYAVFDAKRRKAEALAADVEDIKALEPLEKLARKRGNNAS</sequence>
<dbReference type="Proteomes" id="UP000835243">
    <property type="component" value="Chromosome"/>
</dbReference>
<dbReference type="EMBL" id="HG992341">
    <property type="protein sequence ID" value="CAE6810688.1"/>
    <property type="molecule type" value="Genomic_DNA"/>
</dbReference>
<reference evidence="2" key="1">
    <citation type="submission" date="2021-02" db="EMBL/GenBank/DDBJ databases">
        <authorList>
            <person name="Pothier F. J."/>
        </authorList>
    </citation>
    <scope>NUCLEOTIDE SEQUENCE</scope>
    <source>
        <strain evidence="2">CFBP 1159</strain>
    </source>
</reference>
<dbReference type="Pfam" id="PF13310">
    <property type="entry name" value="Virulence_RhuM"/>
    <property type="match status" value="1"/>
</dbReference>
<dbReference type="InterPro" id="IPR011204">
    <property type="entry name" value="Virulence_RhuM-like"/>
</dbReference>
<accession>A0A8D6YCC5</accession>
<name>A0A8D6YCC5_9XANT</name>
<feature type="region of interest" description="Disordered" evidence="1">
    <location>
        <begin position="1"/>
        <end position="22"/>
    </location>
</feature>
<gene>
    <name evidence="2" type="ORF">CFBP1159_31120</name>
</gene>
<evidence type="ECO:0000256" key="1">
    <source>
        <dbReference type="SAM" id="MobiDB-lite"/>
    </source>
</evidence>
<proteinExistence type="predicted"/>
<dbReference type="PANTHER" id="PTHR35810:SF1">
    <property type="entry name" value="CYTOPLASMIC PROTEIN"/>
    <property type="match status" value="1"/>
</dbReference>
<evidence type="ECO:0000313" key="2">
    <source>
        <dbReference type="EMBL" id="CAE6810718.1"/>
    </source>
</evidence>
<dbReference type="AlphaFoldDB" id="A0A8D6YCC5"/>
<feature type="region of interest" description="Disordered" evidence="1">
    <location>
        <begin position="59"/>
        <end position="86"/>
    </location>
</feature>
<protein>
    <submittedName>
        <fullName evidence="2">Uncharacterized protein</fullName>
    </submittedName>
</protein>
<dbReference type="EMBL" id="HG992341">
    <property type="protein sequence ID" value="CAE6810718.1"/>
    <property type="molecule type" value="Genomic_DNA"/>
</dbReference>
<organism evidence="2">
    <name type="scientific">Xanthomonas arboricola pv. corylina</name>
    <dbReference type="NCBI Taxonomy" id="487821"/>
    <lineage>
        <taxon>Bacteria</taxon>
        <taxon>Pseudomonadati</taxon>
        <taxon>Pseudomonadota</taxon>
        <taxon>Gammaproteobacteria</taxon>
        <taxon>Lysobacterales</taxon>
        <taxon>Lysobacteraceae</taxon>
        <taxon>Xanthomonas</taxon>
    </lineage>
</organism>